<dbReference type="SUPFAM" id="SSF51735">
    <property type="entry name" value="NAD(P)-binding Rossmann-fold domains"/>
    <property type="match status" value="1"/>
</dbReference>
<evidence type="ECO:0000256" key="2">
    <source>
        <dbReference type="ARBA" id="ARBA00008072"/>
    </source>
</evidence>
<comment type="similarity">
    <text evidence="2">Belongs to the zinc-containing alcohol dehydrogenase family.</text>
</comment>
<dbReference type="Pfam" id="PF08240">
    <property type="entry name" value="ADH_N"/>
    <property type="match status" value="1"/>
</dbReference>
<dbReference type="PANTHER" id="PTHR43350:SF2">
    <property type="entry name" value="GROES-LIKE ZINC-BINDING ALCOHOL DEHYDROGENASE FAMILY PROTEIN"/>
    <property type="match status" value="1"/>
</dbReference>
<dbReference type="Gene3D" id="3.90.180.10">
    <property type="entry name" value="Medium-chain alcohol dehydrogenases, catalytic domain"/>
    <property type="match status" value="1"/>
</dbReference>
<comment type="cofactor">
    <cofactor evidence="1">
        <name>Zn(2+)</name>
        <dbReference type="ChEBI" id="CHEBI:29105"/>
    </cofactor>
</comment>
<name>A0A3A4QS46_9BACT</name>
<accession>A0A3A4QS46</accession>
<evidence type="ECO:0000313" key="9">
    <source>
        <dbReference type="Proteomes" id="UP000266426"/>
    </source>
</evidence>
<dbReference type="InterPro" id="IPR013154">
    <property type="entry name" value="ADH-like_N"/>
</dbReference>
<dbReference type="Gene3D" id="3.40.50.720">
    <property type="entry name" value="NAD(P)-binding Rossmann-like Domain"/>
    <property type="match status" value="1"/>
</dbReference>
<organism evidence="8 9">
    <name type="scientific">Candidatus Auribacter fodinae</name>
    <dbReference type="NCBI Taxonomy" id="2093366"/>
    <lineage>
        <taxon>Bacteria</taxon>
        <taxon>Pseudomonadati</taxon>
        <taxon>Candidatus Auribacterota</taxon>
        <taxon>Candidatus Auribacteria</taxon>
        <taxon>Candidatus Auribacterales</taxon>
        <taxon>Candidatus Auribacteraceae</taxon>
        <taxon>Candidatus Auribacter</taxon>
    </lineage>
</organism>
<evidence type="ECO:0000313" key="8">
    <source>
        <dbReference type="EMBL" id="RJP56664.1"/>
    </source>
</evidence>
<feature type="domain" description="Alcohol dehydrogenase-like N-terminal" evidence="7">
    <location>
        <begin position="23"/>
        <end position="127"/>
    </location>
</feature>
<sequence length="320" mass="34709">MRALVLSDGKLRLANIDKPIPAQNECLIKILCAGICNTDIELLRGYMGFNGVPGHEFVGQIITSSDPKLMGKRVVGEINIGCGACSWCRSGNKEHCPARSVLGILNKNGVFAEYITLPAENLHVVPESISNEQAVFTEPLAAAIRIVQQVHLNPEDKIAIIGDGKLGLLIAQVLQSNTIFDFTLFGRHPERTDQLKSCSAIKIVTNYESNRYHAKFDAVIEASGTQDGFLQAINMLKPLGHLILKSTVAEGSQLNLAPIVINELTVTGSRCGPFAPALRMLENGSIHPENMISAAYSLDNWEEAFKTALKKGVLKVVLTP</sequence>
<dbReference type="CDD" id="cd08242">
    <property type="entry name" value="MDR_like"/>
    <property type="match status" value="1"/>
</dbReference>
<dbReference type="AlphaFoldDB" id="A0A3A4QS46"/>
<dbReference type="GO" id="GO:0016491">
    <property type="term" value="F:oxidoreductase activity"/>
    <property type="evidence" value="ECO:0007669"/>
    <property type="project" value="UniProtKB-KW"/>
</dbReference>
<feature type="domain" description="Alcohol dehydrogenase-like C-terminal" evidence="6">
    <location>
        <begin position="170"/>
        <end position="273"/>
    </location>
</feature>
<evidence type="ECO:0000256" key="4">
    <source>
        <dbReference type="ARBA" id="ARBA00022833"/>
    </source>
</evidence>
<comment type="caution">
    <text evidence="8">The sequence shown here is derived from an EMBL/GenBank/DDBJ whole genome shotgun (WGS) entry which is preliminary data.</text>
</comment>
<keyword evidence="3" id="KW-0479">Metal-binding</keyword>
<dbReference type="GO" id="GO:0046872">
    <property type="term" value="F:metal ion binding"/>
    <property type="evidence" value="ECO:0007669"/>
    <property type="project" value="UniProtKB-KW"/>
</dbReference>
<dbReference type="Pfam" id="PF00107">
    <property type="entry name" value="ADH_zinc_N"/>
    <property type="match status" value="1"/>
</dbReference>
<keyword evidence="5" id="KW-0560">Oxidoreductase</keyword>
<evidence type="ECO:0000256" key="3">
    <source>
        <dbReference type="ARBA" id="ARBA00022723"/>
    </source>
</evidence>
<evidence type="ECO:0000256" key="1">
    <source>
        <dbReference type="ARBA" id="ARBA00001947"/>
    </source>
</evidence>
<evidence type="ECO:0000259" key="7">
    <source>
        <dbReference type="Pfam" id="PF08240"/>
    </source>
</evidence>
<reference evidence="8 9" key="1">
    <citation type="journal article" date="2017" name="ISME J.">
        <title>Energy and carbon metabolisms in a deep terrestrial subsurface fluid microbial community.</title>
        <authorList>
            <person name="Momper L."/>
            <person name="Jungbluth S.P."/>
            <person name="Lee M.D."/>
            <person name="Amend J.P."/>
        </authorList>
    </citation>
    <scope>NUCLEOTIDE SEQUENCE [LARGE SCALE GENOMIC DNA]</scope>
    <source>
        <strain evidence="8">SURF_26</strain>
    </source>
</reference>
<dbReference type="EMBL" id="QZJZ01000092">
    <property type="protein sequence ID" value="RJP56664.1"/>
    <property type="molecule type" value="Genomic_DNA"/>
</dbReference>
<dbReference type="InterPro" id="IPR011032">
    <property type="entry name" value="GroES-like_sf"/>
</dbReference>
<dbReference type="PANTHER" id="PTHR43350">
    <property type="entry name" value="NAD-DEPENDENT ALCOHOL DEHYDROGENASE"/>
    <property type="match status" value="1"/>
</dbReference>
<proteinExistence type="inferred from homology"/>
<dbReference type="InterPro" id="IPR036291">
    <property type="entry name" value="NAD(P)-bd_dom_sf"/>
</dbReference>
<gene>
    <name evidence="8" type="ORF">C4541_11690</name>
</gene>
<dbReference type="InterPro" id="IPR013149">
    <property type="entry name" value="ADH-like_C"/>
</dbReference>
<dbReference type="SUPFAM" id="SSF50129">
    <property type="entry name" value="GroES-like"/>
    <property type="match status" value="1"/>
</dbReference>
<protein>
    <submittedName>
        <fullName evidence="8">Alcohol dehydrogenase</fullName>
    </submittedName>
</protein>
<dbReference type="Proteomes" id="UP000266426">
    <property type="component" value="Unassembled WGS sequence"/>
</dbReference>
<evidence type="ECO:0000256" key="5">
    <source>
        <dbReference type="ARBA" id="ARBA00023002"/>
    </source>
</evidence>
<evidence type="ECO:0000259" key="6">
    <source>
        <dbReference type="Pfam" id="PF00107"/>
    </source>
</evidence>
<keyword evidence="4" id="KW-0862">Zinc</keyword>